<reference evidence="1 2" key="1">
    <citation type="journal article" date="2015" name="Genome Biol. Evol.">
        <title>Comparative Genomics of a Bacterivorous Green Alga Reveals Evolutionary Causalities and Consequences of Phago-Mixotrophic Mode of Nutrition.</title>
        <authorList>
            <person name="Burns J.A."/>
            <person name="Paasch A."/>
            <person name="Narechania A."/>
            <person name="Kim E."/>
        </authorList>
    </citation>
    <scope>NUCLEOTIDE SEQUENCE [LARGE SCALE GENOMIC DNA]</scope>
    <source>
        <strain evidence="1 2">PLY_AMNH</strain>
    </source>
</reference>
<protein>
    <submittedName>
        <fullName evidence="1">Uncharacterized protein</fullName>
    </submittedName>
</protein>
<dbReference type="Proteomes" id="UP001190700">
    <property type="component" value="Unassembled WGS sequence"/>
</dbReference>
<proteinExistence type="predicted"/>
<name>A0AAE0L2D3_9CHLO</name>
<evidence type="ECO:0000313" key="1">
    <source>
        <dbReference type="EMBL" id="KAK3269342.1"/>
    </source>
</evidence>
<sequence length="539" mass="62019">MSADAISVADSLRHLLFSHNVNNAHFEALRSSYFKFTKKKLPSEANSIDTAYFHFRLLFRQSTLQKIQTLSEKRVADVHFVNGFDTYTQQPTEDQQKTWRLITYVFSPFDINARFGDGQFVQNVNIDEIAVHVHNLLLNRYIYKLRYEPPCSNTLKRLYTWNSSSNEVDTTLVKLLTYYTEPNFSVWMRRTSMCTFLEPVTRRDGCAYRIQIPARNMTSMHNDYHPHGACVYFDANLEYVSCNLSHDEFATRKLFQRIVSSFMTWSTWTVHLGILHALVADEWNYRFVQTVGPQHELSVIVEPLTLGTADSINLGSMLLANNAPGAIPTIVSNLTPQPIQKLMREHHTDVATILHFPTLHKKTGHATTPMLDTLTLWWGALHAFVTDYVHTVNHNDDASVLKFLQTISSNIGTFGTTHADFVVEVITMMHFNNVVHQTYSNCQHTDDVIRLKQSWVSHVTHEHPSMHVQERLVDLLVGTSGKSVDYLKLAINWLDRYPENPAFEKFHQSMQNLSNIIENNTESYIAYLNPKLVACSITW</sequence>
<keyword evidence="2" id="KW-1185">Reference proteome</keyword>
<evidence type="ECO:0000313" key="2">
    <source>
        <dbReference type="Proteomes" id="UP001190700"/>
    </source>
</evidence>
<organism evidence="1 2">
    <name type="scientific">Cymbomonas tetramitiformis</name>
    <dbReference type="NCBI Taxonomy" id="36881"/>
    <lineage>
        <taxon>Eukaryota</taxon>
        <taxon>Viridiplantae</taxon>
        <taxon>Chlorophyta</taxon>
        <taxon>Pyramimonadophyceae</taxon>
        <taxon>Pyramimonadales</taxon>
        <taxon>Pyramimonadaceae</taxon>
        <taxon>Cymbomonas</taxon>
    </lineage>
</organism>
<accession>A0AAE0L2D3</accession>
<dbReference type="AlphaFoldDB" id="A0AAE0L2D3"/>
<dbReference type="EMBL" id="LGRX02011037">
    <property type="protein sequence ID" value="KAK3269342.1"/>
    <property type="molecule type" value="Genomic_DNA"/>
</dbReference>
<comment type="caution">
    <text evidence="1">The sequence shown here is derived from an EMBL/GenBank/DDBJ whole genome shotgun (WGS) entry which is preliminary data.</text>
</comment>
<gene>
    <name evidence="1" type="ORF">CYMTET_22205</name>
</gene>